<dbReference type="EMBL" id="CP015249">
    <property type="protein sequence ID" value="ANB18022.1"/>
    <property type="molecule type" value="Genomic_DNA"/>
</dbReference>
<dbReference type="InterPro" id="IPR006748">
    <property type="entry name" value="NH2Glyco/OHUrea_AB-resist_kin"/>
</dbReference>
<gene>
    <name evidence="2" type="ORF">I596_2002</name>
</gene>
<sequence>MTRPSPPAGGGRSPAPAGGSRILPACHDRMSHLHIPERLSLTCHGDPAREAWLAALPGLVQSVAGRWRLRLGAPFDGEEGSCAWVAPAVREDGTDAVLKLAMPHLEAEHESRALAFWDGDAAVRVLEADEAELAMLLERCVPGTALRARPEAEQDAVVAGLLQRLWRRPPAGAFRPLAAMLAKWAAETRADAARWPDAGLVEAGLALFEMLSRPGEDDVLLATDLHAGNVLAAGREPWLVIDPKPFAGDRAYDATQHLIDCEARLRARPAQVIGAFADALAIDPERLRLWLFARYAAESRDDWTEASMALARQLGRTI</sequence>
<dbReference type="SUPFAM" id="SSF56112">
    <property type="entry name" value="Protein kinase-like (PK-like)"/>
    <property type="match status" value="1"/>
</dbReference>
<accession>A0A161HR93</accession>
<dbReference type="InterPro" id="IPR011009">
    <property type="entry name" value="Kinase-like_dom_sf"/>
</dbReference>
<dbReference type="GO" id="GO:0016301">
    <property type="term" value="F:kinase activity"/>
    <property type="evidence" value="ECO:0007669"/>
    <property type="project" value="UniProtKB-KW"/>
</dbReference>
<dbReference type="OrthoDB" id="3638028at2"/>
<dbReference type="RefSeq" id="WP_083965482.1">
    <property type="nucleotide sequence ID" value="NZ_CP015249.1"/>
</dbReference>
<dbReference type="GO" id="GO:0019748">
    <property type="term" value="P:secondary metabolic process"/>
    <property type="evidence" value="ECO:0007669"/>
    <property type="project" value="InterPro"/>
</dbReference>
<dbReference type="STRING" id="1300342.I596_2002"/>
<evidence type="ECO:0000313" key="3">
    <source>
        <dbReference type="Proteomes" id="UP000076830"/>
    </source>
</evidence>
<organism evidence="2 3">
    <name type="scientific">Dokdonella koreensis DS-123</name>
    <dbReference type="NCBI Taxonomy" id="1300342"/>
    <lineage>
        <taxon>Bacteria</taxon>
        <taxon>Pseudomonadati</taxon>
        <taxon>Pseudomonadota</taxon>
        <taxon>Gammaproteobacteria</taxon>
        <taxon>Lysobacterales</taxon>
        <taxon>Rhodanobacteraceae</taxon>
        <taxon>Dokdonella</taxon>
    </lineage>
</organism>
<keyword evidence="2" id="KW-0808">Transferase</keyword>
<dbReference type="KEGG" id="dko:I596_2002"/>
<dbReference type="Pfam" id="PF04655">
    <property type="entry name" value="APH_6_hur"/>
    <property type="match status" value="1"/>
</dbReference>
<feature type="region of interest" description="Disordered" evidence="1">
    <location>
        <begin position="1"/>
        <end position="22"/>
    </location>
</feature>
<evidence type="ECO:0000256" key="1">
    <source>
        <dbReference type="SAM" id="MobiDB-lite"/>
    </source>
</evidence>
<proteinExistence type="predicted"/>
<reference evidence="2 3" key="1">
    <citation type="submission" date="2016-04" db="EMBL/GenBank/DDBJ databases">
        <title>Complete genome sequence of Dokdonella koreensis DS-123T.</title>
        <authorList>
            <person name="Kim J.F."/>
            <person name="Lee H."/>
            <person name="Kwak M.-J."/>
        </authorList>
    </citation>
    <scope>NUCLEOTIDE SEQUENCE [LARGE SCALE GENOMIC DNA]</scope>
    <source>
        <strain evidence="2 3">DS-123</strain>
    </source>
</reference>
<dbReference type="PATRIC" id="fig|1300342.3.peg.1955"/>
<evidence type="ECO:0000313" key="2">
    <source>
        <dbReference type="EMBL" id="ANB18022.1"/>
    </source>
</evidence>
<keyword evidence="3" id="KW-1185">Reference proteome</keyword>
<keyword evidence="2" id="KW-0418">Kinase</keyword>
<name>A0A161HR93_9GAMM</name>
<dbReference type="Proteomes" id="UP000076830">
    <property type="component" value="Chromosome"/>
</dbReference>
<dbReference type="AlphaFoldDB" id="A0A161HR93"/>
<dbReference type="GO" id="GO:0016773">
    <property type="term" value="F:phosphotransferase activity, alcohol group as acceptor"/>
    <property type="evidence" value="ECO:0007669"/>
    <property type="project" value="InterPro"/>
</dbReference>
<protein>
    <submittedName>
        <fullName evidence="2">Streptomycin 6-kinase</fullName>
    </submittedName>
</protein>